<evidence type="ECO:0000313" key="2">
    <source>
        <dbReference type="Proteomes" id="UP001626550"/>
    </source>
</evidence>
<dbReference type="Proteomes" id="UP001626550">
    <property type="component" value="Unassembled WGS sequence"/>
</dbReference>
<comment type="caution">
    <text evidence="1">The sequence shown here is derived from an EMBL/GenBank/DDBJ whole genome shotgun (WGS) entry which is preliminary data.</text>
</comment>
<proteinExistence type="predicted"/>
<organism evidence="1 2">
    <name type="scientific">Cichlidogyrus casuarinus</name>
    <dbReference type="NCBI Taxonomy" id="1844966"/>
    <lineage>
        <taxon>Eukaryota</taxon>
        <taxon>Metazoa</taxon>
        <taxon>Spiralia</taxon>
        <taxon>Lophotrochozoa</taxon>
        <taxon>Platyhelminthes</taxon>
        <taxon>Monogenea</taxon>
        <taxon>Monopisthocotylea</taxon>
        <taxon>Dactylogyridea</taxon>
        <taxon>Ancyrocephalidae</taxon>
        <taxon>Cichlidogyrus</taxon>
    </lineage>
</organism>
<evidence type="ECO:0000313" key="1">
    <source>
        <dbReference type="EMBL" id="KAL3307077.1"/>
    </source>
</evidence>
<accession>A0ABD2PKD6</accession>
<keyword evidence="2" id="KW-1185">Reference proteome</keyword>
<protein>
    <submittedName>
        <fullName evidence="1">Uncharacterized protein</fullName>
    </submittedName>
</protein>
<dbReference type="AlphaFoldDB" id="A0ABD2PKD6"/>
<sequence length="254" mass="28651">IVPQLEQAGEESLLLTGLFLRLLSQVFGLCGSKQVSLPPRLLVIFADFLLITQEMAPVVEFLLVCSLAIFDELLMTKPRNCPLTVLEILLEQVSADMPLVDRFLLSVYSRISCVMHQAHLANETALNSAREPVVFNRLLFNARKATLKAEHWLLLARPTKRFLSSLAYSLQQLCNDHESREDRLLLLTCLEMLLIVTSLYDCKYMYSALLPTLRQLSHSHCGLPCSRLSRRLLKLLVANTTTSFNAPDHNSLVS</sequence>
<dbReference type="EMBL" id="JBJKFK010008396">
    <property type="protein sequence ID" value="KAL3307077.1"/>
    <property type="molecule type" value="Genomic_DNA"/>
</dbReference>
<gene>
    <name evidence="1" type="ORF">Ciccas_014418</name>
</gene>
<reference evidence="1 2" key="1">
    <citation type="submission" date="2024-11" db="EMBL/GenBank/DDBJ databases">
        <title>Adaptive evolution of stress response genes in parasites aligns with host niche diversity.</title>
        <authorList>
            <person name="Hahn C."/>
            <person name="Resl P."/>
        </authorList>
    </citation>
    <scope>NUCLEOTIDE SEQUENCE [LARGE SCALE GENOMIC DNA]</scope>
    <source>
        <strain evidence="1">EGGRZ-B1_66</strain>
        <tissue evidence="1">Body</tissue>
    </source>
</reference>
<feature type="non-terminal residue" evidence="1">
    <location>
        <position position="1"/>
    </location>
</feature>
<name>A0ABD2PKD6_9PLAT</name>